<sequence>MYYFFQSFIAFLFLNNQSARGSIINAPKINRNFYFNSPSKTRHGFCLPKGYNGGKLEVEIKNISAPTAELEASFFESFFDISKKSSESLKYLTDEAKTTLENIESNLKNVKPLISKLSKVSRCLGMFGFAFGILNDITTPSPDDIMEATNTAIKKLTNEINDKFTDMKDYVDNSILDLKRDLVEKKYLVYENMFKICGQQFEKDQNTCVERMFVDIESNYHSFRPKISEIDRWSNSNKPAIKVVKEIEASFELHRMYCTLFLKVGGVLFQSYEDDKSEEGQFYYAKYAKSLREGAKACIKYTEVGYQWILDIHLSRNNCDETLTCADPEPIKEGWLGVHTTDLYHCSCVYDGAQKGTEVCYHKLGLRYDGKNPGREWKMMPNKKQQTDASRAEVAKRYARSLLKAGERQFLAKEKEVIEEYWNVNVISQIPIWEAIAEKFDQIINDLPPVTTTYSKKKISKSEQKYFDDLYKKAQKHASAFVRSSKNPESNELESEENA</sequence>
<dbReference type="RefSeq" id="XP_065652414.1">
    <property type="nucleotide sequence ID" value="XM_065796342.1"/>
</dbReference>
<evidence type="ECO:0000313" key="4">
    <source>
        <dbReference type="RefSeq" id="XP_065652414.1"/>
    </source>
</evidence>
<evidence type="ECO:0000256" key="2">
    <source>
        <dbReference type="SAM" id="SignalP"/>
    </source>
</evidence>
<dbReference type="RefSeq" id="XP_065652415.1">
    <property type="nucleotide sequence ID" value="XM_065796343.1"/>
</dbReference>
<feature type="signal peptide" evidence="2">
    <location>
        <begin position="1"/>
        <end position="21"/>
    </location>
</feature>
<proteinExistence type="predicted"/>
<evidence type="ECO:0000256" key="1">
    <source>
        <dbReference type="SAM" id="MobiDB-lite"/>
    </source>
</evidence>
<keyword evidence="3" id="KW-1185">Reference proteome</keyword>
<name>A0ABM4BTD0_HYDVU</name>
<reference evidence="4 5" key="1">
    <citation type="submission" date="2025-05" db="UniProtKB">
        <authorList>
            <consortium name="RefSeq"/>
        </authorList>
    </citation>
    <scope>IDENTIFICATION</scope>
</reference>
<dbReference type="GeneID" id="136079806"/>
<feature type="region of interest" description="Disordered" evidence="1">
    <location>
        <begin position="480"/>
        <end position="499"/>
    </location>
</feature>
<evidence type="ECO:0000313" key="3">
    <source>
        <dbReference type="Proteomes" id="UP001652625"/>
    </source>
</evidence>
<protein>
    <submittedName>
        <fullName evidence="4 5">Uncharacterized protein LOC136079806</fullName>
    </submittedName>
</protein>
<accession>A0ABM4BTD0</accession>
<gene>
    <name evidence="4 5" type="primary">LOC136079806</name>
</gene>
<feature type="chain" id="PRO_5045025864" evidence="2">
    <location>
        <begin position="22"/>
        <end position="499"/>
    </location>
</feature>
<evidence type="ECO:0000313" key="5">
    <source>
        <dbReference type="RefSeq" id="XP_065652415.1"/>
    </source>
</evidence>
<keyword evidence="2" id="KW-0732">Signal</keyword>
<organism evidence="3 5">
    <name type="scientific">Hydra vulgaris</name>
    <name type="common">Hydra</name>
    <name type="synonym">Hydra attenuata</name>
    <dbReference type="NCBI Taxonomy" id="6087"/>
    <lineage>
        <taxon>Eukaryota</taxon>
        <taxon>Metazoa</taxon>
        <taxon>Cnidaria</taxon>
        <taxon>Hydrozoa</taxon>
        <taxon>Hydroidolina</taxon>
        <taxon>Anthoathecata</taxon>
        <taxon>Aplanulata</taxon>
        <taxon>Hydridae</taxon>
        <taxon>Hydra</taxon>
    </lineage>
</organism>
<dbReference type="Proteomes" id="UP001652625">
    <property type="component" value="Chromosome 04"/>
</dbReference>